<feature type="region of interest" description="Disordered" evidence="1">
    <location>
        <begin position="119"/>
        <end position="157"/>
    </location>
</feature>
<dbReference type="PANTHER" id="PTHR33130">
    <property type="entry name" value="PUTATIVE (DUF1639)-RELATED"/>
    <property type="match status" value="1"/>
</dbReference>
<reference evidence="2 3" key="1">
    <citation type="submission" date="2020-08" db="EMBL/GenBank/DDBJ databases">
        <title>Plant Genome Project.</title>
        <authorList>
            <person name="Zhang R.-G."/>
        </authorList>
    </citation>
    <scope>NUCLEOTIDE SEQUENCE [LARGE SCALE GENOMIC DNA]</scope>
    <source>
        <tissue evidence="2">Rhizome</tissue>
    </source>
</reference>
<evidence type="ECO:0000256" key="1">
    <source>
        <dbReference type="SAM" id="MobiDB-lite"/>
    </source>
</evidence>
<protein>
    <submittedName>
        <fullName evidence="2">Uncharacterized protein</fullName>
    </submittedName>
</protein>
<sequence>MAITPRVKEYLPPSGSKPPPARRLHNFAFPTRSWGGQRHLRCSNHPLSHSVRNEEVEDPASDRIGRTAGIRLQASPGKISPPSTKAGGEEAAERSIYPSVPTVAEAARPWNLRTRRAGCNAPAEDRAPTSDPSSSPLINDKSVPREAAKRGRSDGEDMWKFSISLSREEIEQDYLVFKGTKPPRRPKKRPRIVQQHLDVVLFPRFMVVRDNSSILRSRRIRG</sequence>
<accession>A0A8J5HHA5</accession>
<feature type="region of interest" description="Disordered" evidence="1">
    <location>
        <begin position="1"/>
        <end position="97"/>
    </location>
</feature>
<name>A0A8J5HHA5_ZINOF</name>
<feature type="compositionally biased region" description="Basic and acidic residues" evidence="1">
    <location>
        <begin position="142"/>
        <end position="157"/>
    </location>
</feature>
<dbReference type="EMBL" id="JACMSC010000006">
    <property type="protein sequence ID" value="KAG6517180.1"/>
    <property type="molecule type" value="Genomic_DNA"/>
</dbReference>
<dbReference type="InterPro" id="IPR012438">
    <property type="entry name" value="DUF1639"/>
</dbReference>
<evidence type="ECO:0000313" key="2">
    <source>
        <dbReference type="EMBL" id="KAG6517180.1"/>
    </source>
</evidence>
<dbReference type="Pfam" id="PF07797">
    <property type="entry name" value="DUF1639"/>
    <property type="match status" value="1"/>
</dbReference>
<dbReference type="AlphaFoldDB" id="A0A8J5HHA5"/>
<dbReference type="PANTHER" id="PTHR33130:SF43">
    <property type="entry name" value="OS01G0688600 PROTEIN"/>
    <property type="match status" value="1"/>
</dbReference>
<comment type="caution">
    <text evidence="2">The sequence shown here is derived from an EMBL/GenBank/DDBJ whole genome shotgun (WGS) entry which is preliminary data.</text>
</comment>
<gene>
    <name evidence="2" type="ORF">ZIOFF_020560</name>
</gene>
<evidence type="ECO:0000313" key="3">
    <source>
        <dbReference type="Proteomes" id="UP000734854"/>
    </source>
</evidence>
<proteinExistence type="predicted"/>
<organism evidence="2 3">
    <name type="scientific">Zingiber officinale</name>
    <name type="common">Ginger</name>
    <name type="synonym">Amomum zingiber</name>
    <dbReference type="NCBI Taxonomy" id="94328"/>
    <lineage>
        <taxon>Eukaryota</taxon>
        <taxon>Viridiplantae</taxon>
        <taxon>Streptophyta</taxon>
        <taxon>Embryophyta</taxon>
        <taxon>Tracheophyta</taxon>
        <taxon>Spermatophyta</taxon>
        <taxon>Magnoliopsida</taxon>
        <taxon>Liliopsida</taxon>
        <taxon>Zingiberales</taxon>
        <taxon>Zingiberaceae</taxon>
        <taxon>Zingiber</taxon>
    </lineage>
</organism>
<keyword evidence="3" id="KW-1185">Reference proteome</keyword>
<dbReference type="Proteomes" id="UP000734854">
    <property type="component" value="Unassembled WGS sequence"/>
</dbReference>